<accession>A0ABR8MJ81</accession>
<evidence type="ECO:0000313" key="4">
    <source>
        <dbReference type="Proteomes" id="UP000649289"/>
    </source>
</evidence>
<evidence type="ECO:0000313" key="3">
    <source>
        <dbReference type="EMBL" id="MBD3915126.1"/>
    </source>
</evidence>
<reference evidence="3 4" key="1">
    <citation type="submission" date="2020-09" db="EMBL/GenBank/DDBJ databases">
        <title>novel species in genus Nocardioides.</title>
        <authorList>
            <person name="Zhang G."/>
        </authorList>
    </citation>
    <scope>NUCLEOTIDE SEQUENCE [LARGE SCALE GENOMIC DNA]</scope>
    <source>
        <strain evidence="3 4">19197</strain>
    </source>
</reference>
<name>A0ABR8MJ81_9ACTN</name>
<evidence type="ECO:0000256" key="1">
    <source>
        <dbReference type="SAM" id="MobiDB-lite"/>
    </source>
</evidence>
<evidence type="ECO:0000256" key="2">
    <source>
        <dbReference type="SAM" id="SignalP"/>
    </source>
</evidence>
<keyword evidence="2" id="KW-0732">Signal</keyword>
<feature type="signal peptide" evidence="2">
    <location>
        <begin position="1"/>
        <end position="34"/>
    </location>
</feature>
<dbReference type="EMBL" id="JACXYY010000004">
    <property type="protein sequence ID" value="MBD3915126.1"/>
    <property type="molecule type" value="Genomic_DNA"/>
</dbReference>
<feature type="chain" id="PRO_5045951038" evidence="2">
    <location>
        <begin position="35"/>
        <end position="71"/>
    </location>
</feature>
<sequence length="71" mass="7128">MDHPRAGLLLRSAGIAAMTVAALGAALVGPTATADPPVTDSCQLRLAGDRTWQGSGCDAPATEAPRESALQ</sequence>
<dbReference type="Proteomes" id="UP000649289">
    <property type="component" value="Unassembled WGS sequence"/>
</dbReference>
<proteinExistence type="predicted"/>
<organism evidence="3 4">
    <name type="scientific">Nocardioides hwasunensis</name>
    <dbReference type="NCBI Taxonomy" id="397258"/>
    <lineage>
        <taxon>Bacteria</taxon>
        <taxon>Bacillati</taxon>
        <taxon>Actinomycetota</taxon>
        <taxon>Actinomycetes</taxon>
        <taxon>Propionibacteriales</taxon>
        <taxon>Nocardioidaceae</taxon>
        <taxon>Nocardioides</taxon>
    </lineage>
</organism>
<gene>
    <name evidence="3" type="ORF">IEZ25_10915</name>
</gene>
<comment type="caution">
    <text evidence="3">The sequence shown here is derived from an EMBL/GenBank/DDBJ whole genome shotgun (WGS) entry which is preliminary data.</text>
</comment>
<dbReference type="RefSeq" id="WP_191199453.1">
    <property type="nucleotide sequence ID" value="NZ_BAAAPA010000005.1"/>
</dbReference>
<feature type="region of interest" description="Disordered" evidence="1">
    <location>
        <begin position="52"/>
        <end position="71"/>
    </location>
</feature>
<keyword evidence="4" id="KW-1185">Reference proteome</keyword>
<protein>
    <submittedName>
        <fullName evidence="3">Uncharacterized protein</fullName>
    </submittedName>
</protein>